<comment type="function">
    <text evidence="14">Rnase which modulates cell survival under stress conditions. Released from the vacuole to the cytoplasm during stress to promote tRNA and rRNA cleavage and to activate separately a downstream pathway that promotes cell death. Involved in cell size, vacuolar morphology and growth at high temperatures and high salt concentration.</text>
</comment>
<dbReference type="PROSITE" id="PS00531">
    <property type="entry name" value="RNASE_T2_2"/>
    <property type="match status" value="1"/>
</dbReference>
<evidence type="ECO:0000256" key="9">
    <source>
        <dbReference type="ARBA" id="ARBA00022759"/>
    </source>
</evidence>
<dbReference type="InterPro" id="IPR036430">
    <property type="entry name" value="RNase_T2-like_sf"/>
</dbReference>
<keyword evidence="20" id="KW-1185">Reference proteome</keyword>
<dbReference type="EC" id="4.6.1.19" evidence="4"/>
<evidence type="ECO:0000256" key="5">
    <source>
        <dbReference type="ARBA" id="ARBA00022490"/>
    </source>
</evidence>
<feature type="compositionally biased region" description="Pro residues" evidence="16">
    <location>
        <begin position="288"/>
        <end position="300"/>
    </location>
</feature>
<dbReference type="EMBL" id="CP015055">
    <property type="protein sequence ID" value="QGN14997.1"/>
    <property type="molecule type" value="Genomic_DNA"/>
</dbReference>
<gene>
    <name evidence="19" type="primary">RNY1</name>
    <name evidence="19" type="ORF">FIM1_1678</name>
</gene>
<evidence type="ECO:0000313" key="20">
    <source>
        <dbReference type="Proteomes" id="UP000422736"/>
    </source>
</evidence>
<evidence type="ECO:0000256" key="11">
    <source>
        <dbReference type="ARBA" id="ARBA00023157"/>
    </source>
</evidence>
<dbReference type="CDD" id="cd01061">
    <property type="entry name" value="RNase_T2_euk"/>
    <property type="match status" value="1"/>
</dbReference>
<evidence type="ECO:0000256" key="3">
    <source>
        <dbReference type="ARBA" id="ARBA00007469"/>
    </source>
</evidence>
<dbReference type="InterPro" id="IPR001568">
    <property type="entry name" value="RNase_T2-like"/>
</dbReference>
<keyword evidence="10" id="KW-0378">Hydrolase</keyword>
<keyword evidence="8 17" id="KW-0732">Signal</keyword>
<dbReference type="SUPFAM" id="SSF55895">
    <property type="entry name" value="Ribonuclease Rh-like"/>
    <property type="match status" value="1"/>
</dbReference>
<dbReference type="InterPro" id="IPR057328">
    <property type="entry name" value="RNaseT2L_C"/>
</dbReference>
<evidence type="ECO:0000256" key="6">
    <source>
        <dbReference type="ARBA" id="ARBA00022554"/>
    </source>
</evidence>
<keyword evidence="11" id="KW-1015">Disulfide bond</keyword>
<feature type="region of interest" description="Disordered" evidence="16">
    <location>
        <begin position="269"/>
        <end position="311"/>
    </location>
</feature>
<dbReference type="PANTHER" id="PTHR11240">
    <property type="entry name" value="RIBONUCLEASE T2"/>
    <property type="match status" value="1"/>
</dbReference>
<dbReference type="PANTHER" id="PTHR11240:SF22">
    <property type="entry name" value="RIBONUCLEASE T2"/>
    <property type="match status" value="1"/>
</dbReference>
<evidence type="ECO:0000256" key="13">
    <source>
        <dbReference type="ARBA" id="ARBA00023239"/>
    </source>
</evidence>
<keyword evidence="13" id="KW-0456">Lyase</keyword>
<keyword evidence="6" id="KW-0926">Vacuole</keyword>
<evidence type="ECO:0000256" key="10">
    <source>
        <dbReference type="ARBA" id="ARBA00022801"/>
    </source>
</evidence>
<dbReference type="InterPro" id="IPR033130">
    <property type="entry name" value="RNase_T2_His_AS_2"/>
</dbReference>
<reference evidence="19 20" key="2">
    <citation type="submission" date="2019-11" db="EMBL/GenBank/DDBJ databases">
        <authorList>
            <person name="Lu H."/>
        </authorList>
    </citation>
    <scope>NUCLEOTIDE SEQUENCE [LARGE SCALE GENOMIC DNA]</scope>
    <source>
        <strain evidence="19 20">FIM1</strain>
    </source>
</reference>
<evidence type="ECO:0000256" key="16">
    <source>
        <dbReference type="SAM" id="MobiDB-lite"/>
    </source>
</evidence>
<name>A0ABX6ETC4_KLUMA</name>
<feature type="domain" description="RNase T2-like C-terminal" evidence="18">
    <location>
        <begin position="308"/>
        <end position="417"/>
    </location>
</feature>
<organism evidence="19 20">
    <name type="scientific">Kluyveromyces marxianus</name>
    <name type="common">Yeast</name>
    <name type="synonym">Candida kefyr</name>
    <dbReference type="NCBI Taxonomy" id="4911"/>
    <lineage>
        <taxon>Eukaryota</taxon>
        <taxon>Fungi</taxon>
        <taxon>Dikarya</taxon>
        <taxon>Ascomycota</taxon>
        <taxon>Saccharomycotina</taxon>
        <taxon>Saccharomycetes</taxon>
        <taxon>Saccharomycetales</taxon>
        <taxon>Saccharomycetaceae</taxon>
        <taxon>Kluyveromyces</taxon>
    </lineage>
</organism>
<evidence type="ECO:0000256" key="7">
    <source>
        <dbReference type="ARBA" id="ARBA00022722"/>
    </source>
</evidence>
<sequence>MKLGGALLSAAFYGQLALSFDLHHLASNVNNYACPAGTPVSCSASGQVSDKCCYESPGGILLQTQFWDYAQSVGPADSFTNHGLWPDNCDGTYQQFCNTDNQIDDVSNLLNDPQFNGADAPIAGSDLLSSMETYWKSDNGDDESLWTHEYNKHGTCINTLAADCYEKWGVTSDPKKQAVYDYFRIAMDLFSKKNTYETLKAAGIVPSNDQTYSQSQIADALKQGHDGFEVHFICDDNGALNQVWYYHVLQGSLLGEQFTPIDSLEHDTKCPQDGISYPPKGQASTTPPNKPNPPSNPNPPTSGNTGSIQVSDGSSFLIRNGHLYSGGSPATFTLIEAQFGGYNLKSGAGYCSVGSSDGLLSCDQDVSQASQFDFDSDSGSIGYSGSNDWHADSQPDGNEQLPVYAGSSDSGYTFQLNFVQG</sequence>
<evidence type="ECO:0000256" key="15">
    <source>
        <dbReference type="RuleBase" id="RU004328"/>
    </source>
</evidence>
<comment type="subcellular location">
    <subcellularLocation>
        <location evidence="2">Cytoplasm</location>
    </subcellularLocation>
    <subcellularLocation>
        <location evidence="1">Vacuole lumen</location>
    </subcellularLocation>
</comment>
<dbReference type="Pfam" id="PF25488">
    <property type="entry name" value="RNaseT2L_C"/>
    <property type="match status" value="1"/>
</dbReference>
<feature type="signal peptide" evidence="17">
    <location>
        <begin position="1"/>
        <end position="19"/>
    </location>
</feature>
<evidence type="ECO:0000256" key="14">
    <source>
        <dbReference type="ARBA" id="ARBA00025494"/>
    </source>
</evidence>
<evidence type="ECO:0000256" key="17">
    <source>
        <dbReference type="SAM" id="SignalP"/>
    </source>
</evidence>
<proteinExistence type="inferred from homology"/>
<feature type="chain" id="PRO_5046562454" description="ribonuclease T2" evidence="17">
    <location>
        <begin position="20"/>
        <end position="421"/>
    </location>
</feature>
<comment type="similarity">
    <text evidence="3 15">Belongs to the RNase T2 family.</text>
</comment>
<dbReference type="Proteomes" id="UP000422736">
    <property type="component" value="Chromosome 2"/>
</dbReference>
<keyword evidence="12" id="KW-0325">Glycoprotein</keyword>
<dbReference type="Pfam" id="PF00445">
    <property type="entry name" value="Ribonuclease_T2"/>
    <property type="match status" value="1"/>
</dbReference>
<reference evidence="19 20" key="1">
    <citation type="submission" date="2016-03" db="EMBL/GenBank/DDBJ databases">
        <title>How can Kluyveromyces marxianus grow so fast - potential evolutionary course in Saccharomyces Complex revealed by comparative genomics.</title>
        <authorList>
            <person name="Mo W."/>
            <person name="Lu W."/>
            <person name="Yang X."/>
            <person name="Qi J."/>
            <person name="Lv H."/>
        </authorList>
    </citation>
    <scope>NUCLEOTIDE SEQUENCE [LARGE SCALE GENOMIC DNA]</scope>
    <source>
        <strain evidence="19 20">FIM1</strain>
    </source>
</reference>
<evidence type="ECO:0000256" key="4">
    <source>
        <dbReference type="ARBA" id="ARBA00012571"/>
    </source>
</evidence>
<protein>
    <recommendedName>
        <fullName evidence="4">ribonuclease T2</fullName>
        <ecNumber evidence="4">4.6.1.19</ecNumber>
    </recommendedName>
</protein>
<evidence type="ECO:0000259" key="18">
    <source>
        <dbReference type="Pfam" id="PF25488"/>
    </source>
</evidence>
<evidence type="ECO:0000256" key="12">
    <source>
        <dbReference type="ARBA" id="ARBA00023180"/>
    </source>
</evidence>
<keyword evidence="9" id="KW-0255">Endonuclease</keyword>
<evidence type="ECO:0000256" key="8">
    <source>
        <dbReference type="ARBA" id="ARBA00022729"/>
    </source>
</evidence>
<evidence type="ECO:0000256" key="2">
    <source>
        <dbReference type="ARBA" id="ARBA00004496"/>
    </source>
</evidence>
<keyword evidence="5" id="KW-0963">Cytoplasm</keyword>
<accession>A0ABX6ETC4</accession>
<evidence type="ECO:0000256" key="1">
    <source>
        <dbReference type="ARBA" id="ARBA00004410"/>
    </source>
</evidence>
<keyword evidence="7" id="KW-0540">Nuclease</keyword>
<evidence type="ECO:0000313" key="19">
    <source>
        <dbReference type="EMBL" id="QGN14997.1"/>
    </source>
</evidence>
<dbReference type="Gene3D" id="3.90.730.10">
    <property type="entry name" value="Ribonuclease T2-like"/>
    <property type="match status" value="1"/>
</dbReference>
<dbReference type="InterPro" id="IPR033697">
    <property type="entry name" value="Ribonuclease_T2_eukaryotic"/>
</dbReference>